<evidence type="ECO:0000313" key="3">
    <source>
        <dbReference type="Proteomes" id="UP000256645"/>
    </source>
</evidence>
<reference evidence="2 3" key="1">
    <citation type="journal article" date="2018" name="IMA Fungus">
        <title>IMA Genome-F 9: Draft genome sequence of Annulohypoxylon stygium, Aspergillus mulundensis, Berkeleyomyces basicola (syn. Thielaviopsis basicola), Ceratocystis smalleyi, two Cercospora beticola strains, Coleophoma cylindrospora, Fusarium fracticaudum, Phialophora cf. hyalina, and Morchella septimelata.</title>
        <authorList>
            <person name="Wingfield B.D."/>
            <person name="Bills G.F."/>
            <person name="Dong Y."/>
            <person name="Huang W."/>
            <person name="Nel W.J."/>
            <person name="Swalarsk-Parry B.S."/>
            <person name="Vaghefi N."/>
            <person name="Wilken P.M."/>
            <person name="An Z."/>
            <person name="de Beer Z.W."/>
            <person name="De Vos L."/>
            <person name="Chen L."/>
            <person name="Duong T.A."/>
            <person name="Gao Y."/>
            <person name="Hammerbacher A."/>
            <person name="Kikkert J.R."/>
            <person name="Li Y."/>
            <person name="Li H."/>
            <person name="Li K."/>
            <person name="Li Q."/>
            <person name="Liu X."/>
            <person name="Ma X."/>
            <person name="Naidoo K."/>
            <person name="Pethybridge S.J."/>
            <person name="Sun J."/>
            <person name="Steenkamp E.T."/>
            <person name="van der Nest M.A."/>
            <person name="van Wyk S."/>
            <person name="Wingfield M.J."/>
            <person name="Xiong C."/>
            <person name="Yue Q."/>
            <person name="Zhang X."/>
        </authorList>
    </citation>
    <scope>NUCLEOTIDE SEQUENCE [LARGE SCALE GENOMIC DNA]</scope>
    <source>
        <strain evidence="2 3">BP6252</strain>
    </source>
</reference>
<evidence type="ECO:0008006" key="4">
    <source>
        <dbReference type="Google" id="ProtNLM"/>
    </source>
</evidence>
<name>A0A3D8ST10_9HELO</name>
<evidence type="ECO:0000256" key="1">
    <source>
        <dbReference type="SAM" id="MobiDB-lite"/>
    </source>
</evidence>
<keyword evidence="3" id="KW-1185">Reference proteome</keyword>
<dbReference type="EMBL" id="PDLM01000001">
    <property type="protein sequence ID" value="RDW89432.1"/>
    <property type="molecule type" value="Genomic_DNA"/>
</dbReference>
<organism evidence="2 3">
    <name type="scientific">Coleophoma cylindrospora</name>
    <dbReference type="NCBI Taxonomy" id="1849047"/>
    <lineage>
        <taxon>Eukaryota</taxon>
        <taxon>Fungi</taxon>
        <taxon>Dikarya</taxon>
        <taxon>Ascomycota</taxon>
        <taxon>Pezizomycotina</taxon>
        <taxon>Leotiomycetes</taxon>
        <taxon>Helotiales</taxon>
        <taxon>Dermateaceae</taxon>
        <taxon>Coleophoma</taxon>
    </lineage>
</organism>
<evidence type="ECO:0000313" key="2">
    <source>
        <dbReference type="EMBL" id="RDW89432.1"/>
    </source>
</evidence>
<feature type="region of interest" description="Disordered" evidence="1">
    <location>
        <begin position="196"/>
        <end position="218"/>
    </location>
</feature>
<dbReference type="Proteomes" id="UP000256645">
    <property type="component" value="Unassembled WGS sequence"/>
</dbReference>
<accession>A0A3D8ST10</accession>
<dbReference type="AlphaFoldDB" id="A0A3D8ST10"/>
<feature type="region of interest" description="Disordered" evidence="1">
    <location>
        <begin position="12"/>
        <end position="52"/>
    </location>
</feature>
<comment type="caution">
    <text evidence="2">The sequence shown here is derived from an EMBL/GenBank/DDBJ whole genome shotgun (WGS) entry which is preliminary data.</text>
</comment>
<proteinExistence type="predicted"/>
<protein>
    <recommendedName>
        <fullName evidence="4">Cytochrome c domain-containing protein</fullName>
    </recommendedName>
</protein>
<sequence>MPFGMHAMRLARELGRASRRSATTALPHPDPDESEQKQAQRKADVHGHGDADMEMGMRLSAGQSPCVMLLLAGSRSDTSGGLGMLPPSWNVARIEAVASGPSILVLQMSRVHEFVHPLGHLHALDRQGTLVQVTVRRMDVSMLVGSGTTERTLIIGEKASIQQCSFCHSAVQAGCGLPTWSEIPWDGGMDGCLQDESIDGLQNGLPSPGPFDPASNPGEITRQQYLQDSHTFLALLTKRKGEEIMGKMKRTPPVT</sequence>
<feature type="compositionally biased region" description="Basic and acidic residues" evidence="1">
    <location>
        <begin position="29"/>
        <end position="51"/>
    </location>
</feature>
<gene>
    <name evidence="2" type="ORF">BP6252_01464</name>
</gene>